<keyword evidence="4" id="KW-1185">Reference proteome</keyword>
<name>A0A317WEF1_9EURO</name>
<gene>
    <name evidence="3" type="ORF">BO70DRAFT_313158</name>
</gene>
<dbReference type="PANTHER" id="PTHR42470">
    <property type="entry name" value="VAST DOMAIN-CONTAINING PROTEIN"/>
    <property type="match status" value="1"/>
</dbReference>
<dbReference type="OrthoDB" id="5400850at2759"/>
<evidence type="ECO:0000313" key="3">
    <source>
        <dbReference type="EMBL" id="PWY84876.1"/>
    </source>
</evidence>
<dbReference type="InterPro" id="IPR057684">
    <property type="entry name" value="DUF7924"/>
</dbReference>
<dbReference type="GeneID" id="37062472"/>
<evidence type="ECO:0000313" key="4">
    <source>
        <dbReference type="Proteomes" id="UP000247233"/>
    </source>
</evidence>
<accession>A0A317WEF1</accession>
<dbReference type="VEuPathDB" id="FungiDB:BO70DRAFT_313158"/>
<evidence type="ECO:0000259" key="2">
    <source>
        <dbReference type="Pfam" id="PF25545"/>
    </source>
</evidence>
<dbReference type="Pfam" id="PF25545">
    <property type="entry name" value="DUF7924"/>
    <property type="match status" value="1"/>
</dbReference>
<organism evidence="3 4">
    <name type="scientific">Aspergillus heteromorphus CBS 117.55</name>
    <dbReference type="NCBI Taxonomy" id="1448321"/>
    <lineage>
        <taxon>Eukaryota</taxon>
        <taxon>Fungi</taxon>
        <taxon>Dikarya</taxon>
        <taxon>Ascomycota</taxon>
        <taxon>Pezizomycotina</taxon>
        <taxon>Eurotiomycetes</taxon>
        <taxon>Eurotiomycetidae</taxon>
        <taxon>Eurotiales</taxon>
        <taxon>Aspergillaceae</taxon>
        <taxon>Aspergillus</taxon>
        <taxon>Aspergillus subgen. Circumdati</taxon>
    </lineage>
</organism>
<dbReference type="RefSeq" id="XP_025400218.1">
    <property type="nucleotide sequence ID" value="XM_025540235.1"/>
</dbReference>
<dbReference type="EMBL" id="MSFL01000009">
    <property type="protein sequence ID" value="PWY84876.1"/>
    <property type="molecule type" value="Genomic_DNA"/>
</dbReference>
<comment type="caution">
    <text evidence="3">The sequence shown here is derived from an EMBL/GenBank/DDBJ whole genome shotgun (WGS) entry which is preliminary data.</text>
</comment>
<reference evidence="3 4" key="1">
    <citation type="submission" date="2016-12" db="EMBL/GenBank/DDBJ databases">
        <title>The genomes of Aspergillus section Nigri reveals drivers in fungal speciation.</title>
        <authorList>
            <consortium name="DOE Joint Genome Institute"/>
            <person name="Vesth T.C."/>
            <person name="Nybo J."/>
            <person name="Theobald S."/>
            <person name="Brandl J."/>
            <person name="Frisvad J.C."/>
            <person name="Nielsen K.F."/>
            <person name="Lyhne E.K."/>
            <person name="Kogle M.E."/>
            <person name="Kuo A."/>
            <person name="Riley R."/>
            <person name="Clum A."/>
            <person name="Nolan M."/>
            <person name="Lipzen A."/>
            <person name="Salamov A."/>
            <person name="Henrissat B."/>
            <person name="Wiebenga A."/>
            <person name="De Vries R.P."/>
            <person name="Grigoriev I.V."/>
            <person name="Mortensen U.H."/>
            <person name="Andersen M.R."/>
            <person name="Baker S.E."/>
        </authorList>
    </citation>
    <scope>NUCLEOTIDE SEQUENCE [LARGE SCALE GENOMIC DNA]</scope>
    <source>
        <strain evidence="3 4">CBS 117.55</strain>
    </source>
</reference>
<protein>
    <recommendedName>
        <fullName evidence="2">DUF7924 domain-containing protein</fullName>
    </recommendedName>
</protein>
<dbReference type="Proteomes" id="UP000247233">
    <property type="component" value="Unassembled WGS sequence"/>
</dbReference>
<evidence type="ECO:0000256" key="1">
    <source>
        <dbReference type="SAM" id="MobiDB-lite"/>
    </source>
</evidence>
<proteinExistence type="predicted"/>
<dbReference type="STRING" id="1448321.A0A317WEF1"/>
<dbReference type="AlphaFoldDB" id="A0A317WEF1"/>
<dbReference type="PANTHER" id="PTHR42470:SF2">
    <property type="match status" value="1"/>
</dbReference>
<feature type="domain" description="DUF7924" evidence="2">
    <location>
        <begin position="41"/>
        <end position="279"/>
    </location>
</feature>
<sequence>MTRHKDGIASGHEDSCRKLLEKECMTPAGTAFDDDALEYLEDGLPEKNETALTRMIAQLIVPSAELEVCSGRLGLVGLVESMDEPWDGSTSLDAKDPRKPRARQTPRALRYVLPTPQPDYALGFKLWSCAFTSEQFDKLEPFLGEFNKTSAFKGTDDMLFPFFTAELRSSTGSLEIASRKNAHSMTRALRGVVELFKLAGRQDELHRRPLGFSISHDHLRVQIFVHYPVIEDGRTTYHRELLKSFDLLSREDRWRPYKFVMALYKDWVPTHLELLRSAVTDLPMIKFEESVGS</sequence>
<feature type="region of interest" description="Disordered" evidence="1">
    <location>
        <begin position="85"/>
        <end position="105"/>
    </location>
</feature>